<dbReference type="SUPFAM" id="SSF161098">
    <property type="entry name" value="MetI-like"/>
    <property type="match status" value="1"/>
</dbReference>
<dbReference type="EMBL" id="QPJL01000034">
    <property type="protein sequence ID" value="RCW78627.1"/>
    <property type="molecule type" value="Genomic_DNA"/>
</dbReference>
<comment type="subcellular location">
    <subcellularLocation>
        <location evidence="1">Cell membrane</location>
        <topology evidence="1">Multi-pass membrane protein</topology>
    </subcellularLocation>
</comment>
<dbReference type="InterPro" id="IPR035906">
    <property type="entry name" value="MetI-like_sf"/>
</dbReference>
<feature type="transmembrane region" description="Helical" evidence="7">
    <location>
        <begin position="24"/>
        <end position="49"/>
    </location>
</feature>
<keyword evidence="2" id="KW-0813">Transport</keyword>
<evidence type="ECO:0000313" key="10">
    <source>
        <dbReference type="Proteomes" id="UP000253345"/>
    </source>
</evidence>
<comment type="caution">
    <text evidence="9">The sequence shown here is derived from an EMBL/GenBank/DDBJ whole genome shotgun (WGS) entry which is preliminary data.</text>
</comment>
<evidence type="ECO:0000259" key="8">
    <source>
        <dbReference type="Pfam" id="PF00528"/>
    </source>
</evidence>
<keyword evidence="3" id="KW-1003">Cell membrane</keyword>
<gene>
    <name evidence="9" type="ORF">DFP89_1341</name>
</gene>
<evidence type="ECO:0000256" key="2">
    <source>
        <dbReference type="ARBA" id="ARBA00022448"/>
    </source>
</evidence>
<dbReference type="AlphaFoldDB" id="A0A368YID0"/>
<keyword evidence="10" id="KW-1185">Reference proteome</keyword>
<evidence type="ECO:0000256" key="6">
    <source>
        <dbReference type="ARBA" id="ARBA00023136"/>
    </source>
</evidence>
<keyword evidence="5 7" id="KW-1133">Transmembrane helix</keyword>
<proteinExistence type="predicted"/>
<feature type="domain" description="ABC transmembrane type-1" evidence="8">
    <location>
        <begin position="5"/>
        <end position="96"/>
    </location>
</feature>
<dbReference type="GO" id="GO:0005886">
    <property type="term" value="C:plasma membrane"/>
    <property type="evidence" value="ECO:0007669"/>
    <property type="project" value="UniProtKB-SubCell"/>
</dbReference>
<feature type="transmembrane region" description="Helical" evidence="7">
    <location>
        <begin position="69"/>
        <end position="91"/>
    </location>
</feature>
<dbReference type="PANTHER" id="PTHR30151">
    <property type="entry name" value="ALKANE SULFONATE ABC TRANSPORTER-RELATED, MEMBRANE SUBUNIT"/>
    <property type="match status" value="1"/>
</dbReference>
<protein>
    <submittedName>
        <fullName evidence="9">Binding-protein-dependent transport system inner membrane component</fullName>
    </submittedName>
</protein>
<organism evidence="9 10">
    <name type="scientific">Paracoccus lutimaris</name>
    <dbReference type="NCBI Taxonomy" id="1490030"/>
    <lineage>
        <taxon>Bacteria</taxon>
        <taxon>Pseudomonadati</taxon>
        <taxon>Pseudomonadota</taxon>
        <taxon>Alphaproteobacteria</taxon>
        <taxon>Rhodobacterales</taxon>
        <taxon>Paracoccaceae</taxon>
        <taxon>Paracoccus</taxon>
    </lineage>
</organism>
<dbReference type="PANTHER" id="PTHR30151:SF20">
    <property type="entry name" value="ABC TRANSPORTER PERMEASE PROTEIN HI_0355-RELATED"/>
    <property type="match status" value="1"/>
</dbReference>
<evidence type="ECO:0000256" key="3">
    <source>
        <dbReference type="ARBA" id="ARBA00022475"/>
    </source>
</evidence>
<dbReference type="Gene3D" id="1.10.3720.10">
    <property type="entry name" value="MetI-like"/>
    <property type="match status" value="1"/>
</dbReference>
<keyword evidence="6 7" id="KW-0472">Membrane</keyword>
<evidence type="ECO:0000256" key="1">
    <source>
        <dbReference type="ARBA" id="ARBA00004651"/>
    </source>
</evidence>
<keyword evidence="4 7" id="KW-0812">Transmembrane</keyword>
<reference evidence="9 10" key="1">
    <citation type="submission" date="2018-07" db="EMBL/GenBank/DDBJ databases">
        <title>Genomic Encyclopedia of Type Strains, Phase III (KMG-III): the genomes of soil and plant-associated and newly described type strains.</title>
        <authorList>
            <person name="Whitman W."/>
        </authorList>
    </citation>
    <scope>NUCLEOTIDE SEQUENCE [LARGE SCALE GENOMIC DNA]</scope>
    <source>
        <strain evidence="9 10">CECT 8525</strain>
    </source>
</reference>
<dbReference type="GO" id="GO:0055085">
    <property type="term" value="P:transmembrane transport"/>
    <property type="evidence" value="ECO:0007669"/>
    <property type="project" value="InterPro"/>
</dbReference>
<evidence type="ECO:0000256" key="5">
    <source>
        <dbReference type="ARBA" id="ARBA00022989"/>
    </source>
</evidence>
<evidence type="ECO:0000256" key="7">
    <source>
        <dbReference type="SAM" id="Phobius"/>
    </source>
</evidence>
<evidence type="ECO:0000256" key="4">
    <source>
        <dbReference type="ARBA" id="ARBA00022692"/>
    </source>
</evidence>
<name>A0A368YID0_9RHOB</name>
<sequence length="106" mass="11231">MDVFDSYAAGPISRLIHVRIPAMLPAFFAAARMSVPAAVLAVTVIEWLATGRGIGSLMALSASLSDYDMLWASVVAVALLSVLCHAAVAMLERRVLRVFAAEQAVT</sequence>
<evidence type="ECO:0000313" key="9">
    <source>
        <dbReference type="EMBL" id="RCW78627.1"/>
    </source>
</evidence>
<dbReference type="Proteomes" id="UP000253345">
    <property type="component" value="Unassembled WGS sequence"/>
</dbReference>
<dbReference type="Pfam" id="PF00528">
    <property type="entry name" value="BPD_transp_1"/>
    <property type="match status" value="1"/>
</dbReference>
<accession>A0A368YID0</accession>
<dbReference type="InterPro" id="IPR000515">
    <property type="entry name" value="MetI-like"/>
</dbReference>